<sequence length="743" mass="84117">MNQIINLSRSTILSHFKDQYICHQKLVDLKYIGGKITRSRSSIMEGEKNVKKRLSNIQTENHIESHHDHTKGTKNVDSPTFVARTNPVTGKMDWIVQDENYDYIQEIARSGYGDMLHDKDRNEKYYKAIGQAVKLLKEQNKQVRSLDIGTGTGLLSMMAATMGADVVTACEAFSPMAACAQKVIEVNGFKDKIKLIPKRSTDVTLDDIGERANLLVTELFDTELIGEGAIGSYTDAHARLMEDDCIAVPSSGLMYIQAIQCDFLASCNSLQTVELPNNTAVSMPKSLGTCSGAPLLHDLQVDELCAEIRPLSSPVQVFKFDFGRKNALPKHEQTQHNVTAIEGGRVDAFVMWWDLKMDPLGEIILSCAPCWNRDSSAPIPWRDHWMQAVYYPTLCREIEKGDNFTLYSYHDEYSLWFDTQPTQRILPSCTCGLHVTFSRNRIGQLNEYTRNTLFINLLQKHITKDTVCLVISDGSLLPLMAARLEAKKVFYLDCNHATRKFVKELIRHDNLEDKIVLLDKSAEDILPEDLLNLKIDLVIAEPFLQAALLPWEHLYFWYALHYLKSLLSENVVILPESMTVKAMAVQFRDLHKIRAPVGICEGFDISEFDQLIKISSDSSDDSVEPQPLWEYPSEALSSPTSIAFLDFTKSPENTQQLQYSVDIMHSRDGVLNGLALWAEYKFGQDVLSTGLIYDDQSHVPKWDKFSKQGVILYHNAKAVKKDTKLNMLVTFNPENGDFCFKVE</sequence>
<dbReference type="Gene3D" id="2.70.160.11">
    <property type="entry name" value="Hnrnp arginine n-methyltransferase1"/>
    <property type="match status" value="2"/>
</dbReference>
<dbReference type="FunFam" id="3.40.50.150:FF:000070">
    <property type="entry name" value="Protein arginine N-methyltransferase 7"/>
    <property type="match status" value="1"/>
</dbReference>
<keyword evidence="4" id="KW-0677">Repeat</keyword>
<proteinExistence type="inferred from homology"/>
<dbReference type="PANTHER" id="PTHR11006">
    <property type="entry name" value="PROTEIN ARGININE N-METHYLTRANSFERASE"/>
    <property type="match status" value="1"/>
</dbReference>
<dbReference type="GO" id="GO:0042054">
    <property type="term" value="F:histone methyltransferase activity"/>
    <property type="evidence" value="ECO:0007669"/>
    <property type="project" value="TreeGrafter"/>
</dbReference>
<dbReference type="PIRSF" id="PIRSF036946">
    <property type="entry name" value="Arg_N-mtase"/>
    <property type="match status" value="1"/>
</dbReference>
<dbReference type="CDD" id="cd02440">
    <property type="entry name" value="AdoMet_MTases"/>
    <property type="match status" value="1"/>
</dbReference>
<keyword evidence="2 6" id="KW-0808">Transferase</keyword>
<gene>
    <name evidence="9" type="primary">LOC106075746</name>
</gene>
<keyword evidence="1 6" id="KW-0489">Methyltransferase</keyword>
<dbReference type="InterPro" id="IPR055135">
    <property type="entry name" value="PRMT_dom"/>
</dbReference>
<dbReference type="InterPro" id="IPR029063">
    <property type="entry name" value="SAM-dependent_MTases_sf"/>
</dbReference>
<dbReference type="InterPro" id="IPR025799">
    <property type="entry name" value="Arg_MeTrfase"/>
</dbReference>
<dbReference type="GO" id="GO:0016274">
    <property type="term" value="F:protein-arginine N-methyltransferase activity"/>
    <property type="evidence" value="ECO:0007669"/>
    <property type="project" value="InterPro"/>
</dbReference>
<dbReference type="FunFam" id="3.40.50.150:FF:000071">
    <property type="entry name" value="Protein arginine N-methyltransferase 7"/>
    <property type="match status" value="1"/>
</dbReference>
<keyword evidence="3 6" id="KW-0949">S-adenosyl-L-methionine</keyword>
<organism evidence="8 9">
    <name type="scientific">Biomphalaria glabrata</name>
    <name type="common">Bloodfluke planorb</name>
    <name type="synonym">Freshwater snail</name>
    <dbReference type="NCBI Taxonomy" id="6526"/>
    <lineage>
        <taxon>Eukaryota</taxon>
        <taxon>Metazoa</taxon>
        <taxon>Spiralia</taxon>
        <taxon>Lophotrochozoa</taxon>
        <taxon>Mollusca</taxon>
        <taxon>Gastropoda</taxon>
        <taxon>Heterobranchia</taxon>
        <taxon>Euthyneura</taxon>
        <taxon>Panpulmonata</taxon>
        <taxon>Hygrophila</taxon>
        <taxon>Lymnaeoidea</taxon>
        <taxon>Planorbidae</taxon>
        <taxon>Biomphalaria</taxon>
    </lineage>
</organism>
<keyword evidence="8" id="KW-1185">Reference proteome</keyword>
<dbReference type="InterPro" id="IPR014644">
    <property type="entry name" value="MeTrfase_PRMT7"/>
</dbReference>
<accession>A0A9W3AU85</accession>
<evidence type="ECO:0000256" key="4">
    <source>
        <dbReference type="ARBA" id="ARBA00022737"/>
    </source>
</evidence>
<dbReference type="RefSeq" id="XP_055890699.1">
    <property type="nucleotide sequence ID" value="XM_056034724.1"/>
</dbReference>
<evidence type="ECO:0000256" key="6">
    <source>
        <dbReference type="PROSITE-ProRule" id="PRU01015"/>
    </source>
</evidence>
<dbReference type="Pfam" id="PF22528">
    <property type="entry name" value="PRMT_C"/>
    <property type="match status" value="1"/>
</dbReference>
<evidence type="ECO:0000256" key="3">
    <source>
        <dbReference type="ARBA" id="ARBA00022691"/>
    </source>
</evidence>
<dbReference type="SUPFAM" id="SSF53335">
    <property type="entry name" value="S-adenosyl-L-methionine-dependent methyltransferases"/>
    <property type="match status" value="2"/>
</dbReference>
<comment type="function">
    <text evidence="5">Arginine methyltransferase that can both catalyze the formation of omega-N monomethylarginine (MMA) and symmetrical dimethylarginine (sDMA).</text>
</comment>
<dbReference type="Pfam" id="PF06325">
    <property type="entry name" value="PrmA"/>
    <property type="match status" value="1"/>
</dbReference>
<dbReference type="GO" id="GO:0032259">
    <property type="term" value="P:methylation"/>
    <property type="evidence" value="ECO:0007669"/>
    <property type="project" value="UniProtKB-KW"/>
</dbReference>
<dbReference type="PROSITE" id="PS51678">
    <property type="entry name" value="SAM_MT_PRMT"/>
    <property type="match status" value="2"/>
</dbReference>
<dbReference type="PANTHER" id="PTHR11006:SF4">
    <property type="entry name" value="PROTEIN ARGININE N-METHYLTRANSFERASE 7"/>
    <property type="match status" value="1"/>
</dbReference>
<dbReference type="OrthoDB" id="412876at2759"/>
<reference evidence="9" key="1">
    <citation type="submission" date="2025-08" db="UniProtKB">
        <authorList>
            <consortium name="RefSeq"/>
        </authorList>
    </citation>
    <scope>IDENTIFICATION</scope>
</reference>
<feature type="domain" description="Protein arginine N-methyltransferase" evidence="7">
    <location>
        <begin position="310"/>
        <end position="405"/>
    </location>
</feature>
<dbReference type="EC" id="2.1.1.-" evidence="5"/>
<evidence type="ECO:0000256" key="5">
    <source>
        <dbReference type="PIRNR" id="PIRNR036946"/>
    </source>
</evidence>
<evidence type="ECO:0000313" key="9">
    <source>
        <dbReference type="RefSeq" id="XP_055890699.1"/>
    </source>
</evidence>
<evidence type="ECO:0000259" key="7">
    <source>
        <dbReference type="Pfam" id="PF22528"/>
    </source>
</evidence>
<protein>
    <recommendedName>
        <fullName evidence="5">Protein arginine N-methyltransferase</fullName>
        <ecNumber evidence="5">2.1.1.-</ecNumber>
    </recommendedName>
</protein>
<comment type="similarity">
    <text evidence="5">Belongs to the class I-like SAM-binding methyltransferase superfamily. Protein arginine N-methyltransferase family. PRMT7 subfamily.</text>
</comment>
<evidence type="ECO:0000256" key="2">
    <source>
        <dbReference type="ARBA" id="ARBA00022679"/>
    </source>
</evidence>
<dbReference type="Proteomes" id="UP001165740">
    <property type="component" value="Chromosome 7"/>
</dbReference>
<evidence type="ECO:0000256" key="1">
    <source>
        <dbReference type="ARBA" id="ARBA00022603"/>
    </source>
</evidence>
<evidence type="ECO:0000313" key="8">
    <source>
        <dbReference type="Proteomes" id="UP001165740"/>
    </source>
</evidence>
<dbReference type="AlphaFoldDB" id="A0A9W3AU85"/>
<dbReference type="OMA" id="CHHDEYS"/>
<name>A0A9W3AU85_BIOGL</name>
<dbReference type="Gene3D" id="3.40.50.150">
    <property type="entry name" value="Vaccinia Virus protein VP39"/>
    <property type="match status" value="2"/>
</dbReference>
<dbReference type="GeneID" id="106075746"/>